<dbReference type="PANTHER" id="PTHR10388">
    <property type="entry name" value="EUKARYOTIC TRANSLATION INITIATION FACTOR SUI1"/>
    <property type="match status" value="1"/>
</dbReference>
<evidence type="ECO:0000259" key="1">
    <source>
        <dbReference type="PROSITE" id="PS51499"/>
    </source>
</evidence>
<dbReference type="Pfam" id="PF05634">
    <property type="entry name" value="APO_RNA-bind"/>
    <property type="match status" value="2"/>
</dbReference>
<dbReference type="InterPro" id="IPR023342">
    <property type="entry name" value="APO_dom"/>
</dbReference>
<dbReference type="GO" id="GO:0003723">
    <property type="term" value="F:RNA binding"/>
    <property type="evidence" value="ECO:0007669"/>
    <property type="project" value="InterPro"/>
</dbReference>
<protein>
    <recommendedName>
        <fullName evidence="1">APO domain-containing protein</fullName>
    </recommendedName>
</protein>
<organism evidence="2 3">
    <name type="scientific">Aristolochia fimbriata</name>
    <name type="common">White veined hardy Dutchman's pipe vine</name>
    <dbReference type="NCBI Taxonomy" id="158543"/>
    <lineage>
        <taxon>Eukaryota</taxon>
        <taxon>Viridiplantae</taxon>
        <taxon>Streptophyta</taxon>
        <taxon>Embryophyta</taxon>
        <taxon>Tracheophyta</taxon>
        <taxon>Spermatophyta</taxon>
        <taxon>Magnoliopsida</taxon>
        <taxon>Magnoliidae</taxon>
        <taxon>Piperales</taxon>
        <taxon>Aristolochiaceae</taxon>
        <taxon>Aristolochia</taxon>
    </lineage>
</organism>
<dbReference type="PROSITE" id="PS51499">
    <property type="entry name" value="APO"/>
    <property type="match status" value="2"/>
</dbReference>
<feature type="domain" description="APO" evidence="1">
    <location>
        <begin position="267"/>
        <end position="352"/>
    </location>
</feature>
<name>A0AAV7DY12_ARIFI</name>
<dbReference type="Proteomes" id="UP000825729">
    <property type="component" value="Unassembled WGS sequence"/>
</dbReference>
<evidence type="ECO:0000313" key="2">
    <source>
        <dbReference type="EMBL" id="KAG9440491.1"/>
    </source>
</evidence>
<dbReference type="EMBL" id="JAINDJ010000008">
    <property type="protein sequence ID" value="KAG9440491.1"/>
    <property type="molecule type" value="Genomic_DNA"/>
</dbReference>
<dbReference type="AlphaFoldDB" id="A0AAV7DY12"/>
<proteinExistence type="predicted"/>
<accession>A0AAV7DY12</accession>
<gene>
    <name evidence="2" type="ORF">H6P81_020656</name>
</gene>
<comment type="caution">
    <text evidence="2">The sequence shown here is derived from an EMBL/GenBank/DDBJ whole genome shotgun (WGS) entry which is preliminary data.</text>
</comment>
<feature type="domain" description="APO" evidence="1">
    <location>
        <begin position="131"/>
        <end position="216"/>
    </location>
</feature>
<keyword evidence="3" id="KW-1185">Reference proteome</keyword>
<reference evidence="2 3" key="1">
    <citation type="submission" date="2021-07" db="EMBL/GenBank/DDBJ databases">
        <title>The Aristolochia fimbriata genome: insights into angiosperm evolution, floral development and chemical biosynthesis.</title>
        <authorList>
            <person name="Jiao Y."/>
        </authorList>
    </citation>
    <scope>NUCLEOTIDE SEQUENCE [LARGE SCALE GENOMIC DNA]</scope>
    <source>
        <strain evidence="2">IBCAS-2021</strain>
        <tissue evidence="2">Leaf</tissue>
    </source>
</reference>
<evidence type="ECO:0000313" key="3">
    <source>
        <dbReference type="Proteomes" id="UP000825729"/>
    </source>
</evidence>
<sequence>MKFSCLFIFVVEGNEIIQYPNPKLSFLQLVSGVSSVFSAVVVSSLSFSMGNMRKIMLLVCQDSSNHFMQSRSYSSRMDWSKLRPMILKRIKNRAKYYPVKDMIPVAYDVLCARAQLIQGVSSLINVFPVKACKFCPEIHVGQNGHLIKTCHGPTRCRKDRAHCWVDGDLNDVVVRVESFHLDNMFQDVITHDLRFDFHRVPAVLELCCQAGVDVPEEILYASNEIPETHNVIDSIDKLRSVARDTLEAWERLRLGVKKLLFVYPSKVCEYCSEVHVGPSGHKARLCGVFKYEGWRGTHFWKKAEVDHLVPPKVVWHRRRQDPPVLLDSGRGYYGHAPAVIDLCAQAGAVVPKAYHCMMKCHGFSLEDAIRGGMAH</sequence>